<organism evidence="3 4">
    <name type="scientific">Lachnellula subtilissima</name>
    <dbReference type="NCBI Taxonomy" id="602034"/>
    <lineage>
        <taxon>Eukaryota</taxon>
        <taxon>Fungi</taxon>
        <taxon>Dikarya</taxon>
        <taxon>Ascomycota</taxon>
        <taxon>Pezizomycotina</taxon>
        <taxon>Leotiomycetes</taxon>
        <taxon>Helotiales</taxon>
        <taxon>Lachnaceae</taxon>
        <taxon>Lachnellula</taxon>
    </lineage>
</organism>
<dbReference type="AlphaFoldDB" id="A0A8H8RC85"/>
<protein>
    <recommendedName>
        <fullName evidence="2">DNA/RNA-binding protein Alba-like domain-containing protein</fullName>
    </recommendedName>
</protein>
<evidence type="ECO:0000259" key="2">
    <source>
        <dbReference type="Pfam" id="PF01918"/>
    </source>
</evidence>
<sequence>MAQYSLIRNHGTNQKSSQKTSPQYSRETIKEHSKEKQEVKKSKHNKKNNKKQDTSAEAGLSNPPITGSEPTEMSIDPPAPISTPTTSSATTESLGDLASTHDVLRMSIISSTQMEKKVTAILKHLDTPDKVAVVMLHSKAKVASKLISIVEIAKREITAGGGKWFQYNVVEGVLEEQSEGEHGENEGGVKLGEVENIDVEDKEEEESFETMKTPFERAIEGKPKVRAVPGMTTYLSRIRIERLGKKYG</sequence>
<gene>
    <name evidence="3" type="ORF">LSUB1_G007382</name>
</gene>
<feature type="domain" description="DNA/RNA-binding protein Alba-like" evidence="2">
    <location>
        <begin position="106"/>
        <end position="170"/>
    </location>
</feature>
<evidence type="ECO:0000313" key="4">
    <source>
        <dbReference type="Proteomes" id="UP000462212"/>
    </source>
</evidence>
<feature type="compositionally biased region" description="Low complexity" evidence="1">
    <location>
        <begin position="82"/>
        <end position="91"/>
    </location>
</feature>
<dbReference type="OrthoDB" id="424402at2759"/>
<comment type="caution">
    <text evidence="3">The sequence shown here is derived from an EMBL/GenBank/DDBJ whole genome shotgun (WGS) entry which is preliminary data.</text>
</comment>
<evidence type="ECO:0000256" key="1">
    <source>
        <dbReference type="SAM" id="MobiDB-lite"/>
    </source>
</evidence>
<proteinExistence type="predicted"/>
<dbReference type="Pfam" id="PF01918">
    <property type="entry name" value="Alba"/>
    <property type="match status" value="1"/>
</dbReference>
<dbReference type="Proteomes" id="UP000462212">
    <property type="component" value="Unassembled WGS sequence"/>
</dbReference>
<evidence type="ECO:0000313" key="3">
    <source>
        <dbReference type="EMBL" id="TVY32564.1"/>
    </source>
</evidence>
<dbReference type="EMBL" id="QGMJ01000997">
    <property type="protein sequence ID" value="TVY32564.1"/>
    <property type="molecule type" value="Genomic_DNA"/>
</dbReference>
<feature type="compositionally biased region" description="Polar residues" evidence="1">
    <location>
        <begin position="10"/>
        <end position="26"/>
    </location>
</feature>
<keyword evidence="4" id="KW-1185">Reference proteome</keyword>
<feature type="region of interest" description="Disordered" evidence="1">
    <location>
        <begin position="1"/>
        <end position="96"/>
    </location>
</feature>
<name>A0A8H8RC85_9HELO</name>
<reference evidence="3 4" key="1">
    <citation type="submission" date="2018-05" db="EMBL/GenBank/DDBJ databases">
        <title>Genome sequencing and assembly of the regulated plant pathogen Lachnellula willkommii and related sister species for the development of diagnostic species identification markers.</title>
        <authorList>
            <person name="Giroux E."/>
            <person name="Bilodeau G."/>
        </authorList>
    </citation>
    <scope>NUCLEOTIDE SEQUENCE [LARGE SCALE GENOMIC DNA]</scope>
    <source>
        <strain evidence="3 4">CBS 197.66</strain>
    </source>
</reference>
<dbReference type="GO" id="GO:0003676">
    <property type="term" value="F:nucleic acid binding"/>
    <property type="evidence" value="ECO:0007669"/>
    <property type="project" value="InterPro"/>
</dbReference>
<dbReference type="InterPro" id="IPR002775">
    <property type="entry name" value="DNA/RNA-bd_Alba-like"/>
</dbReference>
<accession>A0A8H8RC85</accession>
<feature type="compositionally biased region" description="Basic and acidic residues" evidence="1">
    <location>
        <begin position="27"/>
        <end position="40"/>
    </location>
</feature>